<dbReference type="PROSITE" id="PS50893">
    <property type="entry name" value="ABC_TRANSPORTER_2"/>
    <property type="match status" value="1"/>
</dbReference>
<dbReference type="EMBL" id="FQXI01000003">
    <property type="protein sequence ID" value="SHH14981.1"/>
    <property type="molecule type" value="Genomic_DNA"/>
</dbReference>
<dbReference type="InterPro" id="IPR027417">
    <property type="entry name" value="P-loop_NTPase"/>
</dbReference>
<dbReference type="PANTHER" id="PTHR42939:SF1">
    <property type="entry name" value="ABC TRANSPORTER ATP-BINDING PROTEIN ALBC-RELATED"/>
    <property type="match status" value="1"/>
</dbReference>
<accession>A0A1M5QMD5</accession>
<dbReference type="Proteomes" id="UP000184032">
    <property type="component" value="Unassembled WGS sequence"/>
</dbReference>
<dbReference type="SMART" id="SM00382">
    <property type="entry name" value="AAA"/>
    <property type="match status" value="1"/>
</dbReference>
<dbReference type="InterPro" id="IPR003593">
    <property type="entry name" value="AAA+_ATPase"/>
</dbReference>
<dbReference type="Pfam" id="PF00005">
    <property type="entry name" value="ABC_tran"/>
    <property type="match status" value="1"/>
</dbReference>
<dbReference type="InterPro" id="IPR051782">
    <property type="entry name" value="ABC_Transporter_VariousFunc"/>
</dbReference>
<proteinExistence type="predicted"/>
<evidence type="ECO:0000256" key="3">
    <source>
        <dbReference type="ARBA" id="ARBA00022840"/>
    </source>
</evidence>
<evidence type="ECO:0000256" key="2">
    <source>
        <dbReference type="ARBA" id="ARBA00022741"/>
    </source>
</evidence>
<dbReference type="PANTHER" id="PTHR42939">
    <property type="entry name" value="ABC TRANSPORTER ATP-BINDING PROTEIN ALBC-RELATED"/>
    <property type="match status" value="1"/>
</dbReference>
<dbReference type="RefSeq" id="WP_073183732.1">
    <property type="nucleotide sequence ID" value="NZ_FQXI01000003.1"/>
</dbReference>
<dbReference type="InterPro" id="IPR003439">
    <property type="entry name" value="ABC_transporter-like_ATP-bd"/>
</dbReference>
<evidence type="ECO:0000259" key="4">
    <source>
        <dbReference type="PROSITE" id="PS50893"/>
    </source>
</evidence>
<dbReference type="SUPFAM" id="SSF52540">
    <property type="entry name" value="P-loop containing nucleoside triphosphate hydrolases"/>
    <property type="match status" value="1"/>
</dbReference>
<dbReference type="AlphaFoldDB" id="A0A1M5QMD5"/>
<keyword evidence="3 5" id="KW-0067">ATP-binding</keyword>
<evidence type="ECO:0000256" key="1">
    <source>
        <dbReference type="ARBA" id="ARBA00022448"/>
    </source>
</evidence>
<reference evidence="5 6" key="1">
    <citation type="submission" date="2016-11" db="EMBL/GenBank/DDBJ databases">
        <authorList>
            <person name="Jaros S."/>
            <person name="Januszkiewicz K."/>
            <person name="Wedrychowicz H."/>
        </authorList>
    </citation>
    <scope>NUCLEOTIDE SEQUENCE [LARGE SCALE GENOMIC DNA]</scope>
    <source>
        <strain evidence="5 6">DSM 21120</strain>
    </source>
</reference>
<sequence length="291" mass="33647">MIEIKNLSMAYYEKPILKDINLKLDRGKIYGLFGRNGVGKTTLLKILSNQIVSYKGKISYEGEKITENRKSLEHICYVSSDDNLGYFQNYSLNNLLKNNAMLYVNFDLDYALKLLTEEFNINPYRKYKQLSKGNKVIFNLIVGLAANCDFTIFDEPSSGLDAINRTKFYKVFSEVFDNENKTAIIATHIIDEIEHYITDILILKKAEIVFNDTIENFEEKSFIITSDTESVPNLNIIGEESLGSMKIYYVYDEVSEDIKREFTTSGFKISKLDLQKFFIEMVEAKENKDEK</sequence>
<dbReference type="GO" id="GO:0005524">
    <property type="term" value="F:ATP binding"/>
    <property type="evidence" value="ECO:0007669"/>
    <property type="project" value="UniProtKB-KW"/>
</dbReference>
<keyword evidence="1" id="KW-0813">Transport</keyword>
<organism evidence="5 6">
    <name type="scientific">Anaerosphaera aminiphila DSM 21120</name>
    <dbReference type="NCBI Taxonomy" id="1120995"/>
    <lineage>
        <taxon>Bacteria</taxon>
        <taxon>Bacillati</taxon>
        <taxon>Bacillota</taxon>
        <taxon>Tissierellia</taxon>
        <taxon>Tissierellales</taxon>
        <taxon>Peptoniphilaceae</taxon>
        <taxon>Anaerosphaera</taxon>
    </lineage>
</organism>
<dbReference type="Gene3D" id="3.40.50.300">
    <property type="entry name" value="P-loop containing nucleotide triphosphate hydrolases"/>
    <property type="match status" value="1"/>
</dbReference>
<feature type="domain" description="ABC transporter" evidence="4">
    <location>
        <begin position="2"/>
        <end position="230"/>
    </location>
</feature>
<keyword evidence="2" id="KW-0547">Nucleotide-binding</keyword>
<protein>
    <submittedName>
        <fullName evidence="5">ABC-2 type transport system ATP-binding protein</fullName>
    </submittedName>
</protein>
<gene>
    <name evidence="5" type="ORF">SAMN02745245_00655</name>
</gene>
<dbReference type="GO" id="GO:0016887">
    <property type="term" value="F:ATP hydrolysis activity"/>
    <property type="evidence" value="ECO:0007669"/>
    <property type="project" value="InterPro"/>
</dbReference>
<name>A0A1M5QMD5_9FIRM</name>
<evidence type="ECO:0000313" key="5">
    <source>
        <dbReference type="EMBL" id="SHH14981.1"/>
    </source>
</evidence>
<dbReference type="OrthoDB" id="9804819at2"/>
<evidence type="ECO:0000313" key="6">
    <source>
        <dbReference type="Proteomes" id="UP000184032"/>
    </source>
</evidence>
<dbReference type="STRING" id="1120995.SAMN02745245_00655"/>
<keyword evidence="6" id="KW-1185">Reference proteome</keyword>